<feature type="transmembrane region" description="Helical" evidence="1">
    <location>
        <begin position="6"/>
        <end position="25"/>
    </location>
</feature>
<keyword evidence="1" id="KW-0472">Membrane</keyword>
<dbReference type="EMBL" id="NCWU01000004">
    <property type="protein sequence ID" value="PAK85989.1"/>
    <property type="molecule type" value="Genomic_DNA"/>
</dbReference>
<sequence>MNPVLLTINTISALITIASAVLAMYRPGLMVHASSVDANTRFYVYMYAVRAIPVGLAVLITPFYFRGGAVALLLVTFAVIQAGDAFIGWTRKEWGMVFFPSLSAAVHTVVALSIPGV</sequence>
<accession>A0AAE5NHT1</accession>
<dbReference type="Proteomes" id="UP000216195">
    <property type="component" value="Unassembled WGS sequence"/>
</dbReference>
<reference evidence="2 3" key="1">
    <citation type="submission" date="2017-04" db="EMBL/GenBank/DDBJ databases">
        <title>Kefir bacterial isolates.</title>
        <authorList>
            <person name="Kim Y."/>
            <person name="Blasche S."/>
            <person name="Patil K.R."/>
        </authorList>
    </citation>
    <scope>NUCLEOTIDE SEQUENCE [LARGE SCALE GENOMIC DNA]</scope>
    <source>
        <strain evidence="2 3">OG2-1</strain>
    </source>
</reference>
<proteinExistence type="predicted"/>
<protein>
    <submittedName>
        <fullName evidence="2">Uncharacterized protein</fullName>
    </submittedName>
</protein>
<organism evidence="2 3">
    <name type="scientific">Rothia dentocariosa</name>
    <dbReference type="NCBI Taxonomy" id="2047"/>
    <lineage>
        <taxon>Bacteria</taxon>
        <taxon>Bacillati</taxon>
        <taxon>Actinomycetota</taxon>
        <taxon>Actinomycetes</taxon>
        <taxon>Micrococcales</taxon>
        <taxon>Micrococcaceae</taxon>
        <taxon>Rothia</taxon>
    </lineage>
</organism>
<dbReference type="AlphaFoldDB" id="A0AAE5NHT1"/>
<feature type="transmembrane region" description="Helical" evidence="1">
    <location>
        <begin position="45"/>
        <end position="65"/>
    </location>
</feature>
<evidence type="ECO:0000313" key="2">
    <source>
        <dbReference type="EMBL" id="PAK85989.1"/>
    </source>
</evidence>
<name>A0AAE5NHT1_9MICC</name>
<keyword evidence="1" id="KW-1133">Transmembrane helix</keyword>
<feature type="transmembrane region" description="Helical" evidence="1">
    <location>
        <begin position="96"/>
        <end position="114"/>
    </location>
</feature>
<evidence type="ECO:0000256" key="1">
    <source>
        <dbReference type="SAM" id="Phobius"/>
    </source>
</evidence>
<comment type="caution">
    <text evidence="2">The sequence shown here is derived from an EMBL/GenBank/DDBJ whole genome shotgun (WGS) entry which is preliminary data.</text>
</comment>
<keyword evidence="1" id="KW-0812">Transmembrane</keyword>
<evidence type="ECO:0000313" key="3">
    <source>
        <dbReference type="Proteomes" id="UP000216195"/>
    </source>
</evidence>
<feature type="transmembrane region" description="Helical" evidence="1">
    <location>
        <begin position="71"/>
        <end position="89"/>
    </location>
</feature>
<gene>
    <name evidence="2" type="ORF">B8W87_05395</name>
</gene>